<dbReference type="EnsemblPlants" id="Pp3c2_29130V3.3">
    <property type="protein sequence ID" value="Pp3c2_29130V3.3"/>
    <property type="gene ID" value="Pp3c2_29130"/>
</dbReference>
<dbReference type="SUPFAM" id="SSF90002">
    <property type="entry name" value="Hypothetical protein YjiA, C-terminal domain"/>
    <property type="match status" value="1"/>
</dbReference>
<evidence type="ECO:0000256" key="1">
    <source>
        <dbReference type="ARBA" id="ARBA00022741"/>
    </source>
</evidence>
<reference evidence="9" key="3">
    <citation type="submission" date="2020-12" db="UniProtKB">
        <authorList>
            <consortium name="EnsemblPlants"/>
        </authorList>
    </citation>
    <scope>IDENTIFICATION</scope>
</reference>
<evidence type="ECO:0000256" key="5">
    <source>
        <dbReference type="ARBA" id="ARBA00049117"/>
    </source>
</evidence>
<organism evidence="8">
    <name type="scientific">Physcomitrium patens</name>
    <name type="common">Spreading-leaved earth moss</name>
    <name type="synonym">Physcomitrella patens</name>
    <dbReference type="NCBI Taxonomy" id="3218"/>
    <lineage>
        <taxon>Eukaryota</taxon>
        <taxon>Viridiplantae</taxon>
        <taxon>Streptophyta</taxon>
        <taxon>Embryophyta</taxon>
        <taxon>Bryophyta</taxon>
        <taxon>Bryophytina</taxon>
        <taxon>Bryopsida</taxon>
        <taxon>Funariidae</taxon>
        <taxon>Funariales</taxon>
        <taxon>Funariaceae</taxon>
        <taxon>Physcomitrium</taxon>
    </lineage>
</organism>
<dbReference type="RefSeq" id="XP_024361063.1">
    <property type="nucleotide sequence ID" value="XM_024505295.2"/>
</dbReference>
<evidence type="ECO:0000256" key="4">
    <source>
        <dbReference type="ARBA" id="ARBA00034320"/>
    </source>
</evidence>
<dbReference type="InterPro" id="IPR003495">
    <property type="entry name" value="CobW/HypB/UreG_nucleotide-bd"/>
</dbReference>
<dbReference type="Pfam" id="PF07683">
    <property type="entry name" value="CobW_C"/>
    <property type="match status" value="1"/>
</dbReference>
<protein>
    <recommendedName>
        <fullName evidence="7">CobW C-terminal domain-containing protein</fullName>
    </recommendedName>
</protein>
<dbReference type="SMART" id="SM00833">
    <property type="entry name" value="CobW_C"/>
    <property type="match status" value="1"/>
</dbReference>
<evidence type="ECO:0000313" key="8">
    <source>
        <dbReference type="EMBL" id="PNR60562.1"/>
    </source>
</evidence>
<comment type="similarity">
    <text evidence="4">Belongs to the SIMIBI class G3E GTPase family. ZNG1 subfamily.</text>
</comment>
<dbReference type="SUPFAM" id="SSF52540">
    <property type="entry name" value="P-loop containing nucleoside triphosphate hydrolases"/>
    <property type="match status" value="1"/>
</dbReference>
<dbReference type="InterPro" id="IPR036627">
    <property type="entry name" value="CobW-likC_sf"/>
</dbReference>
<keyword evidence="10" id="KW-1185">Reference proteome</keyword>
<dbReference type="CDD" id="cd03112">
    <property type="entry name" value="CobW-like"/>
    <property type="match status" value="1"/>
</dbReference>
<dbReference type="AlphaFoldDB" id="A0A2K1L3F3"/>
<feature type="domain" description="CobW C-terminal" evidence="7">
    <location>
        <begin position="297"/>
        <end position="419"/>
    </location>
</feature>
<keyword evidence="3" id="KW-0143">Chaperone</keyword>
<reference evidence="8 10" key="2">
    <citation type="journal article" date="2018" name="Plant J.">
        <title>The Physcomitrella patens chromosome-scale assembly reveals moss genome structure and evolution.</title>
        <authorList>
            <person name="Lang D."/>
            <person name="Ullrich K.K."/>
            <person name="Murat F."/>
            <person name="Fuchs J."/>
            <person name="Jenkins J."/>
            <person name="Haas F.B."/>
            <person name="Piednoel M."/>
            <person name="Gundlach H."/>
            <person name="Van Bel M."/>
            <person name="Meyberg R."/>
            <person name="Vives C."/>
            <person name="Morata J."/>
            <person name="Symeonidi A."/>
            <person name="Hiss M."/>
            <person name="Muchero W."/>
            <person name="Kamisugi Y."/>
            <person name="Saleh O."/>
            <person name="Blanc G."/>
            <person name="Decker E.L."/>
            <person name="van Gessel N."/>
            <person name="Grimwood J."/>
            <person name="Hayes R.D."/>
            <person name="Graham S.W."/>
            <person name="Gunter L.E."/>
            <person name="McDaniel S.F."/>
            <person name="Hoernstein S.N.W."/>
            <person name="Larsson A."/>
            <person name="Li F.W."/>
            <person name="Perroud P.F."/>
            <person name="Phillips J."/>
            <person name="Ranjan P."/>
            <person name="Rokshar D.S."/>
            <person name="Rothfels C.J."/>
            <person name="Schneider L."/>
            <person name="Shu S."/>
            <person name="Stevenson D.W."/>
            <person name="Thummler F."/>
            <person name="Tillich M."/>
            <person name="Villarreal Aguilar J.C."/>
            <person name="Widiez T."/>
            <person name="Wong G.K."/>
            <person name="Wymore A."/>
            <person name="Zhang Y."/>
            <person name="Zimmer A.D."/>
            <person name="Quatrano R.S."/>
            <person name="Mayer K.F.X."/>
            <person name="Goodstein D."/>
            <person name="Casacuberta J.M."/>
            <person name="Vandepoele K."/>
            <person name="Reski R."/>
            <person name="Cuming A.C."/>
            <person name="Tuskan G.A."/>
            <person name="Maumus F."/>
            <person name="Salse J."/>
            <person name="Schmutz J."/>
            <person name="Rensing S.A."/>
        </authorList>
    </citation>
    <scope>NUCLEOTIDE SEQUENCE [LARGE SCALE GENOMIC DNA]</scope>
    <source>
        <strain evidence="9 10">cv. Gransden 2004</strain>
    </source>
</reference>
<dbReference type="Gramene" id="Pp3c2_29130V3.2">
    <property type="protein sequence ID" value="Pp3c2_29130V3.2"/>
    <property type="gene ID" value="Pp3c2_29130"/>
</dbReference>
<accession>A0A2K1L3F3</accession>
<evidence type="ECO:0000313" key="9">
    <source>
        <dbReference type="EnsemblPlants" id="Pp3c2_29130V3.1"/>
    </source>
</evidence>
<sequence length="477" mass="52172">MNGKILQHRPAVVAAVVGTGAIAASMVAIVAKLWQRSHKRPRVPITILSGFLGAGKTTLLSRLLKNANGLRIAVLVNDLAEVNVDARLLLGGGQASALAAFSQLENGCLCCSTETDVIGAVRELLEMGGEIDHVVVECSGMAQPSSLIELFAKAEAEGHSYKTVAMLNQMVTLVDGRTLLKWIEVANRSTLTQFGDEAGSLAELLVEQIECADLIILSKVDCLQQTQISKCRTAIKALNPSAILECASFGDISSTMVFGTRKGCVSSSKKKHFLTHHKYRDHHYHEHGVDGQHVPHVRSFVYKSCRPFQPQRLVVVLRSLRTQFEASSGEQGKKCMGTGILRAKGLVWLATDMEKAREWAQVGETLHLHDGDLWKEEWKSNTDTGWRGGHYGDRRQEIVFIGTSEMQEVDLRNALDHCLLTSGEMESGPSAWEKFPDPIIITPGEPRHKKPTTHGVGCTCCDPDLKLLDQAVSRQIG</sequence>
<dbReference type="Gene3D" id="3.30.1220.10">
    <property type="entry name" value="CobW-like, C-terminal domain"/>
    <property type="match status" value="1"/>
</dbReference>
<dbReference type="EnsemblPlants" id="Pp3c2_29130V3.1">
    <property type="protein sequence ID" value="Pp3c2_29130V3.1"/>
    <property type="gene ID" value="Pp3c2_29130"/>
</dbReference>
<keyword evidence="6" id="KW-1133">Transmembrane helix</keyword>
<keyword evidence="2" id="KW-0378">Hydrolase</keyword>
<reference evidence="8 10" key="1">
    <citation type="journal article" date="2008" name="Science">
        <title>The Physcomitrella genome reveals evolutionary insights into the conquest of land by plants.</title>
        <authorList>
            <person name="Rensing S."/>
            <person name="Lang D."/>
            <person name="Zimmer A."/>
            <person name="Terry A."/>
            <person name="Salamov A."/>
            <person name="Shapiro H."/>
            <person name="Nishiyama T."/>
            <person name="Perroud P.-F."/>
            <person name="Lindquist E."/>
            <person name="Kamisugi Y."/>
            <person name="Tanahashi T."/>
            <person name="Sakakibara K."/>
            <person name="Fujita T."/>
            <person name="Oishi K."/>
            <person name="Shin-I T."/>
            <person name="Kuroki Y."/>
            <person name="Toyoda A."/>
            <person name="Suzuki Y."/>
            <person name="Hashimoto A."/>
            <person name="Yamaguchi K."/>
            <person name="Sugano A."/>
            <person name="Kohara Y."/>
            <person name="Fujiyama A."/>
            <person name="Anterola A."/>
            <person name="Aoki S."/>
            <person name="Ashton N."/>
            <person name="Barbazuk W.B."/>
            <person name="Barker E."/>
            <person name="Bennetzen J."/>
            <person name="Bezanilla M."/>
            <person name="Blankenship R."/>
            <person name="Cho S.H."/>
            <person name="Dutcher S."/>
            <person name="Estelle M."/>
            <person name="Fawcett J.A."/>
            <person name="Gundlach H."/>
            <person name="Hanada K."/>
            <person name="Heyl A."/>
            <person name="Hicks K.A."/>
            <person name="Hugh J."/>
            <person name="Lohr M."/>
            <person name="Mayer K."/>
            <person name="Melkozernov A."/>
            <person name="Murata T."/>
            <person name="Nelson D."/>
            <person name="Pils B."/>
            <person name="Prigge M."/>
            <person name="Reiss B."/>
            <person name="Renner T."/>
            <person name="Rombauts S."/>
            <person name="Rushton P."/>
            <person name="Sanderfoot A."/>
            <person name="Schween G."/>
            <person name="Shiu S.-H."/>
            <person name="Stueber K."/>
            <person name="Theodoulou F.L."/>
            <person name="Tu H."/>
            <person name="Van de Peer Y."/>
            <person name="Verrier P.J."/>
            <person name="Waters E."/>
            <person name="Wood A."/>
            <person name="Yang L."/>
            <person name="Cove D."/>
            <person name="Cuming A."/>
            <person name="Hasebe M."/>
            <person name="Lucas S."/>
            <person name="Mishler D.B."/>
            <person name="Reski R."/>
            <person name="Grigoriev I."/>
            <person name="Quatrano R.S."/>
            <person name="Boore J.L."/>
        </authorList>
    </citation>
    <scope>NUCLEOTIDE SEQUENCE [LARGE SCALE GENOMIC DNA]</scope>
    <source>
        <strain evidence="9 10">cv. Gransden 2004</strain>
    </source>
</reference>
<feature type="transmembrane region" description="Helical" evidence="6">
    <location>
        <begin position="12"/>
        <end position="34"/>
    </location>
</feature>
<dbReference type="PANTHER" id="PTHR43603:SF1">
    <property type="entry name" value="ZINC-REGULATED GTPASE METALLOPROTEIN ACTIVATOR 1"/>
    <property type="match status" value="1"/>
</dbReference>
<dbReference type="PaxDb" id="3218-PP1S22_139V6.1"/>
<dbReference type="EnsemblPlants" id="Pp3c2_29130V3.2">
    <property type="protein sequence ID" value="Pp3c2_29130V3.2"/>
    <property type="gene ID" value="Pp3c2_29130"/>
</dbReference>
<dbReference type="STRING" id="3218.A0A2K1L3F3"/>
<evidence type="ECO:0000256" key="6">
    <source>
        <dbReference type="SAM" id="Phobius"/>
    </source>
</evidence>
<dbReference type="EMBL" id="ABEU02000002">
    <property type="protein sequence ID" value="PNR60562.1"/>
    <property type="molecule type" value="Genomic_DNA"/>
</dbReference>
<dbReference type="Gene3D" id="3.40.50.300">
    <property type="entry name" value="P-loop containing nucleotide triphosphate hydrolases"/>
    <property type="match status" value="1"/>
</dbReference>
<evidence type="ECO:0000259" key="7">
    <source>
        <dbReference type="SMART" id="SM00833"/>
    </source>
</evidence>
<dbReference type="OrthoDB" id="550606at2759"/>
<evidence type="ECO:0000313" key="10">
    <source>
        <dbReference type="Proteomes" id="UP000006727"/>
    </source>
</evidence>
<keyword evidence="1" id="KW-0547">Nucleotide-binding</keyword>
<dbReference type="InterPro" id="IPR051927">
    <property type="entry name" value="Zn_Chap_cDPG_Synth"/>
</dbReference>
<dbReference type="Pfam" id="PF02492">
    <property type="entry name" value="cobW"/>
    <property type="match status" value="1"/>
</dbReference>
<evidence type="ECO:0000256" key="2">
    <source>
        <dbReference type="ARBA" id="ARBA00022801"/>
    </source>
</evidence>
<dbReference type="Gramene" id="Pp3c2_29130V3.3">
    <property type="protein sequence ID" value="Pp3c2_29130V3.3"/>
    <property type="gene ID" value="Pp3c2_29130"/>
</dbReference>
<dbReference type="PANTHER" id="PTHR43603">
    <property type="entry name" value="COBW DOMAIN-CONTAINING PROTEIN DDB_G0274527"/>
    <property type="match status" value="1"/>
</dbReference>
<comment type="catalytic activity">
    <reaction evidence="5">
        <text>GTP + H2O = GDP + phosphate + H(+)</text>
        <dbReference type="Rhea" id="RHEA:19669"/>
        <dbReference type="ChEBI" id="CHEBI:15377"/>
        <dbReference type="ChEBI" id="CHEBI:15378"/>
        <dbReference type="ChEBI" id="CHEBI:37565"/>
        <dbReference type="ChEBI" id="CHEBI:43474"/>
        <dbReference type="ChEBI" id="CHEBI:58189"/>
    </reaction>
    <physiologicalReaction direction="left-to-right" evidence="5">
        <dbReference type="Rhea" id="RHEA:19670"/>
    </physiologicalReaction>
</comment>
<evidence type="ECO:0000256" key="3">
    <source>
        <dbReference type="ARBA" id="ARBA00023186"/>
    </source>
</evidence>
<keyword evidence="6" id="KW-0472">Membrane</keyword>
<dbReference type="GO" id="GO:0016787">
    <property type="term" value="F:hydrolase activity"/>
    <property type="evidence" value="ECO:0007669"/>
    <property type="project" value="UniProtKB-KW"/>
</dbReference>
<dbReference type="GO" id="GO:0000166">
    <property type="term" value="F:nucleotide binding"/>
    <property type="evidence" value="ECO:0007669"/>
    <property type="project" value="UniProtKB-KW"/>
</dbReference>
<name>A0A2K1L3F3_PHYPA</name>
<dbReference type="Proteomes" id="UP000006727">
    <property type="component" value="Chromosome 2"/>
</dbReference>
<dbReference type="Gramene" id="Pp3c2_29130V3.1">
    <property type="protein sequence ID" value="Pp3c2_29130V3.1"/>
    <property type="gene ID" value="Pp3c2_29130"/>
</dbReference>
<dbReference type="InterPro" id="IPR011629">
    <property type="entry name" value="CobW-like_C"/>
</dbReference>
<dbReference type="GeneID" id="112275176"/>
<proteinExistence type="inferred from homology"/>
<keyword evidence="6" id="KW-0812">Transmembrane</keyword>
<gene>
    <name evidence="9" type="primary">LOC112275176</name>
    <name evidence="8" type="ORF">PHYPA_003355</name>
</gene>
<dbReference type="InterPro" id="IPR027417">
    <property type="entry name" value="P-loop_NTPase"/>
</dbReference>